<evidence type="ECO:0000313" key="7">
    <source>
        <dbReference type="EMBL" id="EEF24710.1"/>
    </source>
</evidence>
<dbReference type="PRINTS" id="PR01005">
    <property type="entry name" value="FLGHOOKAP1"/>
</dbReference>
<keyword evidence="7" id="KW-0969">Cilium</keyword>
<dbReference type="STRING" id="3988.B9THF3"/>
<dbReference type="SUPFAM" id="SSF64518">
    <property type="entry name" value="Phase 1 flagellin"/>
    <property type="match status" value="1"/>
</dbReference>
<evidence type="ECO:0000313" key="8">
    <source>
        <dbReference type="Proteomes" id="UP000008311"/>
    </source>
</evidence>
<keyword evidence="8" id="KW-1185">Reference proteome</keyword>
<evidence type="ECO:0000256" key="5">
    <source>
        <dbReference type="ARBA" id="ARBA00023143"/>
    </source>
</evidence>
<comment type="subcellular location">
    <subcellularLocation>
        <location evidence="1">Bacterial flagellum</location>
    </subcellularLocation>
    <subcellularLocation>
        <location evidence="2">Secreted</location>
    </subcellularLocation>
</comment>
<protein>
    <submittedName>
        <fullName evidence="7">Flagellar hook-associated protein, putative</fullName>
    </submittedName>
</protein>
<gene>
    <name evidence="7" type="ORF">RCOM_1896720</name>
</gene>
<dbReference type="InterPro" id="IPR053927">
    <property type="entry name" value="FlgK_helical"/>
</dbReference>
<dbReference type="Pfam" id="PF22638">
    <property type="entry name" value="FlgK_D1"/>
    <property type="match status" value="1"/>
</dbReference>
<dbReference type="GO" id="GO:0005576">
    <property type="term" value="C:extracellular region"/>
    <property type="evidence" value="ECO:0007669"/>
    <property type="project" value="UniProtKB-SubCell"/>
</dbReference>
<evidence type="ECO:0000256" key="1">
    <source>
        <dbReference type="ARBA" id="ARBA00004365"/>
    </source>
</evidence>
<keyword evidence="7" id="KW-0282">Flagellum</keyword>
<feature type="domain" description="Flagellar hook-associated protein FlgK helical" evidence="6">
    <location>
        <begin position="90"/>
        <end position="274"/>
    </location>
</feature>
<evidence type="ECO:0000256" key="3">
    <source>
        <dbReference type="ARBA" id="ARBA00009677"/>
    </source>
</evidence>
<proteinExistence type="inferred from homology"/>
<comment type="similarity">
    <text evidence="3">Belongs to the flagella basal body rod proteins family.</text>
</comment>
<dbReference type="Proteomes" id="UP000008311">
    <property type="component" value="Unassembled WGS sequence"/>
</dbReference>
<keyword evidence="5" id="KW-0975">Bacterial flagellum</keyword>
<feature type="non-terminal residue" evidence="7">
    <location>
        <position position="274"/>
    </location>
</feature>
<dbReference type="InParanoid" id="B9THF3"/>
<dbReference type="PANTHER" id="PTHR30033">
    <property type="entry name" value="FLAGELLAR HOOK-ASSOCIATED PROTEIN 1"/>
    <property type="match status" value="1"/>
</dbReference>
<reference evidence="8" key="1">
    <citation type="journal article" date="2010" name="Nat. Biotechnol.">
        <title>Draft genome sequence of the oilseed species Ricinus communis.</title>
        <authorList>
            <person name="Chan A.P."/>
            <person name="Crabtree J."/>
            <person name="Zhao Q."/>
            <person name="Lorenzi H."/>
            <person name="Orvis J."/>
            <person name="Puiu D."/>
            <person name="Melake-Berhan A."/>
            <person name="Jones K.M."/>
            <person name="Redman J."/>
            <person name="Chen G."/>
            <person name="Cahoon E.B."/>
            <person name="Gedil M."/>
            <person name="Stanke M."/>
            <person name="Haas B.J."/>
            <person name="Wortman J.R."/>
            <person name="Fraser-Liggett C.M."/>
            <person name="Ravel J."/>
            <person name="Rabinowicz P.D."/>
        </authorList>
    </citation>
    <scope>NUCLEOTIDE SEQUENCE [LARGE SCALE GENOMIC DNA]</scope>
    <source>
        <strain evidence="8">cv. Hale</strain>
    </source>
</reference>
<evidence type="ECO:0000256" key="4">
    <source>
        <dbReference type="ARBA" id="ARBA00022525"/>
    </source>
</evidence>
<evidence type="ECO:0000256" key="2">
    <source>
        <dbReference type="ARBA" id="ARBA00004613"/>
    </source>
</evidence>
<keyword evidence="7" id="KW-0966">Cell projection</keyword>
<dbReference type="GO" id="GO:0044780">
    <property type="term" value="P:bacterial-type flagellum assembly"/>
    <property type="evidence" value="ECO:0000318"/>
    <property type="project" value="GO_Central"/>
</dbReference>
<keyword evidence="4" id="KW-0964">Secreted</keyword>
<dbReference type="EMBL" id="EQ981494">
    <property type="protein sequence ID" value="EEF24710.1"/>
    <property type="molecule type" value="Genomic_DNA"/>
</dbReference>
<organism evidence="7 8">
    <name type="scientific">Ricinus communis</name>
    <name type="common">Castor bean</name>
    <dbReference type="NCBI Taxonomy" id="3988"/>
    <lineage>
        <taxon>Eukaryota</taxon>
        <taxon>Viridiplantae</taxon>
        <taxon>Streptophyta</taxon>
        <taxon>Embryophyta</taxon>
        <taxon>Tracheophyta</taxon>
        <taxon>Spermatophyta</taxon>
        <taxon>Magnoliopsida</taxon>
        <taxon>eudicotyledons</taxon>
        <taxon>Gunneridae</taxon>
        <taxon>Pentapetalae</taxon>
        <taxon>rosids</taxon>
        <taxon>fabids</taxon>
        <taxon>Malpighiales</taxon>
        <taxon>Euphorbiaceae</taxon>
        <taxon>Acalyphoideae</taxon>
        <taxon>Acalypheae</taxon>
        <taxon>Ricinus</taxon>
    </lineage>
</organism>
<dbReference type="InterPro" id="IPR002371">
    <property type="entry name" value="FlgK"/>
</dbReference>
<dbReference type="GO" id="GO:0005198">
    <property type="term" value="F:structural molecule activity"/>
    <property type="evidence" value="ECO:0007669"/>
    <property type="project" value="InterPro"/>
</dbReference>
<dbReference type="PANTHER" id="PTHR30033:SF1">
    <property type="entry name" value="FLAGELLAR HOOK-ASSOCIATED PROTEIN 1"/>
    <property type="match status" value="1"/>
</dbReference>
<name>B9THF3_RICCO</name>
<dbReference type="AlphaFoldDB" id="B9THF3"/>
<dbReference type="NCBIfam" id="TIGR02492">
    <property type="entry name" value="flgK_ends"/>
    <property type="match status" value="1"/>
</dbReference>
<accession>B9THF3</accession>
<sequence length="274" mass="28256">MSILNNALSGAIASQLALSASSQNIANLQTKGYTRQGALLTALAPSTGAKEAGNGVSVTALMRFSDSYKTQQMWRSASDLGARSQTQPYLTQLEQVMGDDTANLSSGIDGFFAALNAVAGVDPTSTPLRQQVLTAAGLLAQRFNSMNNVYNAQLQSVRQQRTALIDSANSTIASIAALNAEIANANATGSNASTLIDARDQAIDSLASQMGLEVSDQPDGTRDVSLKTGQSLVLGGIAGRLSVSGAASQTFSLTFADTKFDLDTTRAGGQLGGL</sequence>
<evidence type="ECO:0000259" key="6">
    <source>
        <dbReference type="Pfam" id="PF22638"/>
    </source>
</evidence>